<dbReference type="AlphaFoldDB" id="A0A6N6N1P4"/>
<accession>A0A6N6N1P4</accession>
<protein>
    <submittedName>
        <fullName evidence="2">Uncharacterized protein</fullName>
    </submittedName>
</protein>
<feature type="compositionally biased region" description="Low complexity" evidence="1">
    <location>
        <begin position="76"/>
        <end position="89"/>
    </location>
</feature>
<feature type="compositionally biased region" description="Basic and acidic residues" evidence="1">
    <location>
        <begin position="18"/>
        <end position="30"/>
    </location>
</feature>
<proteinExistence type="predicted"/>
<dbReference type="EMBL" id="WAIE01000003">
    <property type="protein sequence ID" value="KAB1441670.1"/>
    <property type="molecule type" value="Genomic_DNA"/>
</dbReference>
<reference evidence="2 3" key="1">
    <citation type="journal article" date="2017" name="Int. J. Syst. Evol. Microbiol.">
        <title>Desulfovibrio senegalensis sp. nov., a mesophilic sulfate reducer isolated from marine sediment.</title>
        <authorList>
            <person name="Thioye A."/>
            <person name="Gam Z.B.A."/>
            <person name="Mbengue M."/>
            <person name="Cayol J.L."/>
            <person name="Joseph-Bartoli M."/>
            <person name="Toure-Kane C."/>
            <person name="Labat M."/>
        </authorList>
    </citation>
    <scope>NUCLEOTIDE SEQUENCE [LARGE SCALE GENOMIC DNA]</scope>
    <source>
        <strain evidence="2 3">DSM 101509</strain>
    </source>
</reference>
<evidence type="ECO:0000313" key="2">
    <source>
        <dbReference type="EMBL" id="KAB1441670.1"/>
    </source>
</evidence>
<gene>
    <name evidence="2" type="ORF">F8A88_08715</name>
</gene>
<feature type="region of interest" description="Disordered" evidence="1">
    <location>
        <begin position="1"/>
        <end position="136"/>
    </location>
</feature>
<feature type="compositionally biased region" description="Basic and acidic residues" evidence="1">
    <location>
        <begin position="41"/>
        <end position="66"/>
    </location>
</feature>
<evidence type="ECO:0000313" key="3">
    <source>
        <dbReference type="Proteomes" id="UP000438699"/>
    </source>
</evidence>
<comment type="caution">
    <text evidence="2">The sequence shown here is derived from an EMBL/GenBank/DDBJ whole genome shotgun (WGS) entry which is preliminary data.</text>
</comment>
<sequence length="136" mass="14929">MGGTFQTGDLAGLLDSAIKADNRRREREASDALSGQTQNYREQDREQQEKRQASEQARQDLRDRATQRSRSGGSGLTMSGSLLLGNAARAARDRAAESAAYEQEDQNPDARTEQRTAPRTSLLARGAATYGNRRIS</sequence>
<name>A0A6N6N1P4_9BACT</name>
<organism evidence="2 3">
    <name type="scientific">Pseudodesulfovibrio senegalensis</name>
    <dbReference type="NCBI Taxonomy" id="1721087"/>
    <lineage>
        <taxon>Bacteria</taxon>
        <taxon>Pseudomonadati</taxon>
        <taxon>Thermodesulfobacteriota</taxon>
        <taxon>Desulfovibrionia</taxon>
        <taxon>Desulfovibrionales</taxon>
        <taxon>Desulfovibrionaceae</taxon>
    </lineage>
</organism>
<dbReference type="RefSeq" id="WP_151150762.1">
    <property type="nucleotide sequence ID" value="NZ_WAIE01000003.1"/>
</dbReference>
<keyword evidence="3" id="KW-1185">Reference proteome</keyword>
<dbReference type="Proteomes" id="UP000438699">
    <property type="component" value="Unassembled WGS sequence"/>
</dbReference>
<evidence type="ECO:0000256" key="1">
    <source>
        <dbReference type="SAM" id="MobiDB-lite"/>
    </source>
</evidence>